<dbReference type="Proteomes" id="UP000269793">
    <property type="component" value="Chromosome I"/>
</dbReference>
<dbReference type="Gene3D" id="2.40.40.10">
    <property type="entry name" value="RlpA-like domain"/>
    <property type="match status" value="1"/>
</dbReference>
<proteinExistence type="predicted"/>
<dbReference type="EMBL" id="CP033148">
    <property type="protein sequence ID" value="AYO41579.1"/>
    <property type="molecule type" value="Genomic_DNA"/>
</dbReference>
<feature type="signal peptide" evidence="2">
    <location>
        <begin position="1"/>
        <end position="24"/>
    </location>
</feature>
<dbReference type="AlphaFoldDB" id="A0A3G2S2A8"/>
<sequence length="213" mass="24158">MSRFFKFAFSAIFALVAFVAVARAGEEFYDEDGNELKVFDSGVGDDDWREEHDKRSFDVRGKSSFGMSRRHQKYKSVLFTHGPEKFENIWSDNVKITWYASNDLKQPSCCETGWDPENHHHIGAVKKGWKNGPSCGDFVRLCNEKTNKCTKVRIVDECAGCKENHVDLTKSAFKRLATTGTLDEGVTTGLKMFSSRMPNPWDLALFGPVKLKI</sequence>
<dbReference type="InterPro" id="IPR001153">
    <property type="entry name" value="Barwin_dom"/>
</dbReference>
<organism evidence="4 5">
    <name type="scientific">Malassezia restricta (strain ATCC 96810 / NBRC 103918 / CBS 7877)</name>
    <name type="common">Seborrheic dermatitis infection agent</name>
    <dbReference type="NCBI Taxonomy" id="425264"/>
    <lineage>
        <taxon>Eukaryota</taxon>
        <taxon>Fungi</taxon>
        <taxon>Dikarya</taxon>
        <taxon>Basidiomycota</taxon>
        <taxon>Ustilaginomycotina</taxon>
        <taxon>Malasseziomycetes</taxon>
        <taxon>Malasseziales</taxon>
        <taxon>Malasseziaceae</taxon>
        <taxon>Malassezia</taxon>
    </lineage>
</organism>
<accession>A0A3G2S2A8</accession>
<dbReference type="OrthoDB" id="406505at2759"/>
<dbReference type="CDD" id="cd22191">
    <property type="entry name" value="DPBB_RlpA_EXP_N-like"/>
    <property type="match status" value="1"/>
</dbReference>
<dbReference type="InterPro" id="IPR051477">
    <property type="entry name" value="Expansin_CellWall"/>
</dbReference>
<dbReference type="Pfam" id="PF00967">
    <property type="entry name" value="Barwin"/>
    <property type="match status" value="1"/>
</dbReference>
<gene>
    <name evidence="4" type="ORF">DNF11_0629</name>
</gene>
<dbReference type="PANTHER" id="PTHR31836:SF22">
    <property type="entry name" value="RLPA-LIKE PROTEIN DOUBLE-PSI BETA-BARREL DOMAIN-CONTAINING PROTEIN"/>
    <property type="match status" value="1"/>
</dbReference>
<keyword evidence="5" id="KW-1185">Reference proteome</keyword>
<protein>
    <submittedName>
        <fullName evidence="4">Rare lipoprotein A (RlpA)-like double-psi beta-barrel</fullName>
    </submittedName>
</protein>
<dbReference type="STRING" id="425264.A0A3G2S2A8"/>
<dbReference type="SUPFAM" id="SSF50685">
    <property type="entry name" value="Barwin-like endoglucanases"/>
    <property type="match status" value="1"/>
</dbReference>
<dbReference type="InterPro" id="IPR036908">
    <property type="entry name" value="RlpA-like_sf"/>
</dbReference>
<keyword evidence="4" id="KW-0449">Lipoprotein</keyword>
<reference evidence="4 5" key="1">
    <citation type="submission" date="2018-10" db="EMBL/GenBank/DDBJ databases">
        <title>Complete genome sequence of Malassezia restricta CBS 7877.</title>
        <authorList>
            <person name="Morand S.C."/>
            <person name="Bertignac M."/>
            <person name="Iltis A."/>
            <person name="Kolder I."/>
            <person name="Pirovano W."/>
            <person name="Jourdain R."/>
            <person name="Clavaud C."/>
        </authorList>
    </citation>
    <scope>NUCLEOTIDE SEQUENCE [LARGE SCALE GENOMIC DNA]</scope>
    <source>
        <strain evidence="4 5">CBS 7877</strain>
    </source>
</reference>
<evidence type="ECO:0000256" key="2">
    <source>
        <dbReference type="SAM" id="SignalP"/>
    </source>
</evidence>
<dbReference type="VEuPathDB" id="FungiDB:DNF11_0629"/>
<dbReference type="GO" id="GO:0042742">
    <property type="term" value="P:defense response to bacterium"/>
    <property type="evidence" value="ECO:0007669"/>
    <property type="project" value="InterPro"/>
</dbReference>
<evidence type="ECO:0000256" key="1">
    <source>
        <dbReference type="ARBA" id="ARBA00022729"/>
    </source>
</evidence>
<evidence type="ECO:0000313" key="5">
    <source>
        <dbReference type="Proteomes" id="UP000269793"/>
    </source>
</evidence>
<evidence type="ECO:0000259" key="3">
    <source>
        <dbReference type="Pfam" id="PF00967"/>
    </source>
</evidence>
<name>A0A3G2S2A8_MALR7</name>
<feature type="chain" id="PRO_5018245185" evidence="2">
    <location>
        <begin position="25"/>
        <end position="213"/>
    </location>
</feature>
<dbReference type="GO" id="GO:0050832">
    <property type="term" value="P:defense response to fungus"/>
    <property type="evidence" value="ECO:0007669"/>
    <property type="project" value="InterPro"/>
</dbReference>
<evidence type="ECO:0000313" key="4">
    <source>
        <dbReference type="EMBL" id="AYO41579.1"/>
    </source>
</evidence>
<keyword evidence="1 2" id="KW-0732">Signal</keyword>
<dbReference type="PANTHER" id="PTHR31836">
    <property type="match status" value="1"/>
</dbReference>
<feature type="domain" description="Barwin" evidence="3">
    <location>
        <begin position="131"/>
        <end position="181"/>
    </location>
</feature>